<keyword evidence="7" id="KW-1185">Reference proteome</keyword>
<name>A0A7X5J9J7_9HYPH</name>
<dbReference type="InterPro" id="IPR018247">
    <property type="entry name" value="EF_Hand_1_Ca_BS"/>
</dbReference>
<evidence type="ECO:0000259" key="5">
    <source>
        <dbReference type="PROSITE" id="PS50222"/>
    </source>
</evidence>
<dbReference type="Pfam" id="PF13499">
    <property type="entry name" value="EF-hand_7"/>
    <property type="match status" value="1"/>
</dbReference>
<dbReference type="PANTHER" id="PTHR10827:SF98">
    <property type="entry name" value="45 KDA CALCIUM-BINDING PROTEIN"/>
    <property type="match status" value="1"/>
</dbReference>
<dbReference type="Gene3D" id="1.10.238.10">
    <property type="entry name" value="EF-hand"/>
    <property type="match status" value="3"/>
</dbReference>
<dbReference type="InterPro" id="IPR011992">
    <property type="entry name" value="EF-hand-dom_pair"/>
</dbReference>
<evidence type="ECO:0000256" key="3">
    <source>
        <dbReference type="SAM" id="MobiDB-lite"/>
    </source>
</evidence>
<protein>
    <submittedName>
        <fullName evidence="6">Calcium-binding protein</fullName>
    </submittedName>
</protein>
<evidence type="ECO:0000256" key="4">
    <source>
        <dbReference type="SAM" id="SignalP"/>
    </source>
</evidence>
<accession>A0A7X5J9J7</accession>
<feature type="signal peptide" evidence="4">
    <location>
        <begin position="1"/>
        <end position="26"/>
    </location>
</feature>
<gene>
    <name evidence="6" type="ORF">GWI72_09780</name>
</gene>
<evidence type="ECO:0000256" key="2">
    <source>
        <dbReference type="ARBA" id="ARBA00022737"/>
    </source>
</evidence>
<keyword evidence="1" id="KW-0479">Metal-binding</keyword>
<dbReference type="RefSeq" id="WP_161708511.1">
    <property type="nucleotide sequence ID" value="NZ_JAABLQ010000001.1"/>
</dbReference>
<dbReference type="PANTHER" id="PTHR10827">
    <property type="entry name" value="RETICULOCALBIN"/>
    <property type="match status" value="1"/>
</dbReference>
<sequence length="324" mass="34777">MKTLRTIALASVAATLTLVAAGAVLADDGGMGWGGRDRGGPRMMLEQFDLDKDGALTQDEVSRAATDRFTRADANTDGKVTLDEFRAFRLVEAEPMRIRAFQRLDRDGDGKVTREEFDTLSARLFARLDRDDDGTLAMVPMGPRGGGEADDARGRGPDRGHDRGGMMGRGAGGPMMAGLFDRFDTDADGKVSREEFDRVRGELFAKADPAGSGAFDLTGFGVIFADLGEPRLVRMFQDLDANGDLAITAEENATRTAGLVRALDANEDGVVTRADFRKMKRDGRHGKDERGNGRHHAQAGESGPGHDGKGPHRPGRGGQDTVDN</sequence>
<dbReference type="SUPFAM" id="SSF47473">
    <property type="entry name" value="EF-hand"/>
    <property type="match status" value="2"/>
</dbReference>
<evidence type="ECO:0000313" key="7">
    <source>
        <dbReference type="Proteomes" id="UP000586722"/>
    </source>
</evidence>
<dbReference type="Pfam" id="PF13202">
    <property type="entry name" value="EF-hand_5"/>
    <property type="match status" value="3"/>
</dbReference>
<dbReference type="SMART" id="SM00054">
    <property type="entry name" value="EFh"/>
    <property type="match status" value="4"/>
</dbReference>
<organism evidence="6 7">
    <name type="scientific">Pannonibacter tanglangensis</name>
    <dbReference type="NCBI Taxonomy" id="2750084"/>
    <lineage>
        <taxon>Bacteria</taxon>
        <taxon>Pseudomonadati</taxon>
        <taxon>Pseudomonadota</taxon>
        <taxon>Alphaproteobacteria</taxon>
        <taxon>Hyphomicrobiales</taxon>
        <taxon>Stappiaceae</taxon>
        <taxon>Pannonibacter</taxon>
    </lineage>
</organism>
<dbReference type="InterPro" id="IPR002048">
    <property type="entry name" value="EF_hand_dom"/>
</dbReference>
<dbReference type="PROSITE" id="PS00018">
    <property type="entry name" value="EF_HAND_1"/>
    <property type="match status" value="3"/>
</dbReference>
<feature type="region of interest" description="Disordered" evidence="3">
    <location>
        <begin position="274"/>
        <end position="324"/>
    </location>
</feature>
<keyword evidence="4" id="KW-0732">Signal</keyword>
<feature type="domain" description="EF-hand" evidence="5">
    <location>
        <begin position="92"/>
        <end position="127"/>
    </location>
</feature>
<evidence type="ECO:0000313" key="6">
    <source>
        <dbReference type="EMBL" id="NBN78556.1"/>
    </source>
</evidence>
<dbReference type="GO" id="GO:0005509">
    <property type="term" value="F:calcium ion binding"/>
    <property type="evidence" value="ECO:0007669"/>
    <property type="project" value="InterPro"/>
</dbReference>
<evidence type="ECO:0000256" key="1">
    <source>
        <dbReference type="ARBA" id="ARBA00022723"/>
    </source>
</evidence>
<proteinExistence type="predicted"/>
<dbReference type="EMBL" id="JAABLQ010000001">
    <property type="protein sequence ID" value="NBN78556.1"/>
    <property type="molecule type" value="Genomic_DNA"/>
</dbReference>
<feature type="domain" description="EF-hand" evidence="5">
    <location>
        <begin position="179"/>
        <end position="206"/>
    </location>
</feature>
<comment type="caution">
    <text evidence="6">The sequence shown here is derived from an EMBL/GenBank/DDBJ whole genome shotgun (WGS) entry which is preliminary data.</text>
</comment>
<dbReference type="AlphaFoldDB" id="A0A7X5J9J7"/>
<feature type="compositionally biased region" description="Basic and acidic residues" evidence="3">
    <location>
        <begin position="150"/>
        <end position="164"/>
    </location>
</feature>
<dbReference type="PROSITE" id="PS50222">
    <property type="entry name" value="EF_HAND_2"/>
    <property type="match status" value="2"/>
</dbReference>
<feature type="chain" id="PRO_5031479663" evidence="4">
    <location>
        <begin position="27"/>
        <end position="324"/>
    </location>
</feature>
<feature type="region of interest" description="Disordered" evidence="3">
    <location>
        <begin position="135"/>
        <end position="171"/>
    </location>
</feature>
<keyword evidence="2" id="KW-0677">Repeat</keyword>
<dbReference type="Proteomes" id="UP000586722">
    <property type="component" value="Unassembled WGS sequence"/>
</dbReference>
<reference evidence="7" key="1">
    <citation type="submission" date="2020-01" db="EMBL/GenBank/DDBJ databases">
        <authorList>
            <person name="Fang Y."/>
            <person name="Sun R."/>
            <person name="Nie L."/>
            <person name="He J."/>
            <person name="Hao L."/>
            <person name="Wang L."/>
            <person name="Su S."/>
            <person name="Lv E."/>
            <person name="Zhang Z."/>
            <person name="Xie R."/>
            <person name="Liu H."/>
        </authorList>
    </citation>
    <scope>NUCLEOTIDE SEQUENCE [LARGE SCALE GENOMIC DNA]</scope>
    <source>
        <strain evidence="7">XCT-53</strain>
    </source>
</reference>